<name>A0A3B4GCC7_9CICH</name>
<dbReference type="GeneTree" id="ENSGT00940000177054"/>
<proteinExistence type="predicted"/>
<dbReference type="Ensembl" id="ENSPNYT00000019697.1">
    <property type="protein sequence ID" value="ENSPNYP00000019216.1"/>
    <property type="gene ID" value="ENSPNYG00000014528.1"/>
</dbReference>
<accession>A0A3B4GCC7</accession>
<organism evidence="1">
    <name type="scientific">Pundamilia nyererei</name>
    <dbReference type="NCBI Taxonomy" id="303518"/>
    <lineage>
        <taxon>Eukaryota</taxon>
        <taxon>Metazoa</taxon>
        <taxon>Chordata</taxon>
        <taxon>Craniata</taxon>
        <taxon>Vertebrata</taxon>
        <taxon>Euteleostomi</taxon>
        <taxon>Actinopterygii</taxon>
        <taxon>Neopterygii</taxon>
        <taxon>Teleostei</taxon>
        <taxon>Neoteleostei</taxon>
        <taxon>Acanthomorphata</taxon>
        <taxon>Ovalentaria</taxon>
        <taxon>Cichlomorphae</taxon>
        <taxon>Cichliformes</taxon>
        <taxon>Cichlidae</taxon>
        <taxon>African cichlids</taxon>
        <taxon>Pseudocrenilabrinae</taxon>
        <taxon>Haplochromini</taxon>
        <taxon>Pundamilia</taxon>
    </lineage>
</organism>
<evidence type="ECO:0000313" key="1">
    <source>
        <dbReference type="Ensembl" id="ENSPNYP00000019216.1"/>
    </source>
</evidence>
<protein>
    <submittedName>
        <fullName evidence="1">Uncharacterized protein</fullName>
    </submittedName>
</protein>
<reference evidence="1" key="1">
    <citation type="submission" date="2023-09" db="UniProtKB">
        <authorList>
            <consortium name="Ensembl"/>
        </authorList>
    </citation>
    <scope>IDENTIFICATION</scope>
</reference>
<sequence length="85" mass="9681">MAPDCSLGRLSCFLTAWLYSVVRVNLRGRLTSRCSSVKITGSATNTRLDSFVIEADRMWELTVRERLCLFRSPIPRNVAFSVLRN</sequence>
<dbReference type="AlphaFoldDB" id="A0A3B4GCC7"/>